<accession>A0ABP1HWP1</accession>
<comment type="caution">
    <text evidence="1">The sequence shown here is derived from an EMBL/GenBank/DDBJ whole genome shotgun (WGS) entry which is preliminary data.</text>
</comment>
<evidence type="ECO:0000313" key="2">
    <source>
        <dbReference type="Proteomes" id="UP001642409"/>
    </source>
</evidence>
<organism evidence="1 2">
    <name type="scientific">Hexamita inflata</name>
    <dbReference type="NCBI Taxonomy" id="28002"/>
    <lineage>
        <taxon>Eukaryota</taxon>
        <taxon>Metamonada</taxon>
        <taxon>Diplomonadida</taxon>
        <taxon>Hexamitidae</taxon>
        <taxon>Hexamitinae</taxon>
        <taxon>Hexamita</taxon>
    </lineage>
</organism>
<dbReference type="Proteomes" id="UP001642409">
    <property type="component" value="Unassembled WGS sequence"/>
</dbReference>
<gene>
    <name evidence="1" type="ORF">HINF_LOCUS18613</name>
</gene>
<dbReference type="EMBL" id="CAXDID020000048">
    <property type="protein sequence ID" value="CAL6003880.1"/>
    <property type="molecule type" value="Genomic_DNA"/>
</dbReference>
<keyword evidence="2" id="KW-1185">Reference proteome</keyword>
<evidence type="ECO:0000313" key="1">
    <source>
        <dbReference type="EMBL" id="CAL6003880.1"/>
    </source>
</evidence>
<protein>
    <submittedName>
        <fullName evidence="1">Hypothetical_protein</fullName>
    </submittedName>
</protein>
<proteinExistence type="predicted"/>
<reference evidence="1 2" key="1">
    <citation type="submission" date="2024-07" db="EMBL/GenBank/DDBJ databases">
        <authorList>
            <person name="Akdeniz Z."/>
        </authorList>
    </citation>
    <scope>NUCLEOTIDE SEQUENCE [LARGE SCALE GENOMIC DNA]</scope>
</reference>
<sequence length="108" mass="12154">MLLNFNNMTVLNSDSIIELIKINNILQCNFLFPSNRAELVFENIITIGALVLQQCILMYIVETPGAGAQELRHLDTTAGLRFLTQQYRIVCSNHGARSSRGQEQCIQV</sequence>
<name>A0ABP1HWP1_9EUKA</name>